<dbReference type="InterPro" id="IPR044974">
    <property type="entry name" value="Disease_R_plants"/>
</dbReference>
<proteinExistence type="inferred from homology"/>
<dbReference type="InterPro" id="IPR032675">
    <property type="entry name" value="LRR_dom_sf"/>
</dbReference>
<keyword evidence="6" id="KW-0067">ATP-binding</keyword>
<keyword evidence="5" id="KW-0611">Plant defense</keyword>
<comment type="caution">
    <text evidence="9">The sequence shown here is derived from an EMBL/GenBank/DDBJ whole genome shotgun (WGS) entry which is preliminary data.</text>
</comment>
<keyword evidence="10" id="KW-1185">Reference proteome</keyword>
<dbReference type="InterPro" id="IPR027417">
    <property type="entry name" value="P-loop_NTPase"/>
</dbReference>
<feature type="domain" description="AAA+ ATPase" evidence="8">
    <location>
        <begin position="176"/>
        <end position="321"/>
    </location>
</feature>
<evidence type="ECO:0000259" key="8">
    <source>
        <dbReference type="SMART" id="SM00382"/>
    </source>
</evidence>
<dbReference type="CDD" id="cd14798">
    <property type="entry name" value="RX-CC_like"/>
    <property type="match status" value="1"/>
</dbReference>
<dbReference type="SUPFAM" id="SSF52058">
    <property type="entry name" value="L domain-like"/>
    <property type="match status" value="1"/>
</dbReference>
<dbReference type="InterPro" id="IPR042197">
    <property type="entry name" value="Apaf_helical"/>
</dbReference>
<evidence type="ECO:0000313" key="10">
    <source>
        <dbReference type="Proteomes" id="UP001604336"/>
    </source>
</evidence>
<dbReference type="InterPro" id="IPR058922">
    <property type="entry name" value="WHD_DRP"/>
</dbReference>
<dbReference type="Gene3D" id="3.80.10.10">
    <property type="entry name" value="Ribonuclease Inhibitor"/>
    <property type="match status" value="1"/>
</dbReference>
<evidence type="ECO:0000256" key="2">
    <source>
        <dbReference type="ARBA" id="ARBA00022614"/>
    </source>
</evidence>
<dbReference type="EMBL" id="JBFOLK010000009">
    <property type="protein sequence ID" value="KAL2484758.1"/>
    <property type="molecule type" value="Genomic_DNA"/>
</dbReference>
<dbReference type="Pfam" id="PF23559">
    <property type="entry name" value="WHD_DRP"/>
    <property type="match status" value="1"/>
</dbReference>
<protein>
    <submittedName>
        <fullName evidence="9">Disease resistance RPP8-like protein 3</fullName>
    </submittedName>
</protein>
<sequence>MVDIGVEFMLNNLSKVLQYNANLILNVEDEVIKLHKELSLLSALLKDSADRRKDNNILKALVKQIRDVVYRAEDAVETYVATVAMHKSQDAYKKYFCIVKYGADLRSVAEKISSIKNDVKDMYDKRKIDFTALQNIQTSERSEGGETDFHAEEIYVEIFEDEKKKIIEHLTGGSKELEVISIVGMPGVGKTTLAKKIFSEIKLDFKASVYVSQNYSKKEVFLNILDQFTKPTDEMHKLDSKNLAKNIWDLLEKEKYLILIDDVWEKEAWNDLKIAFPKNEKHSRILITSRMSNVAKHANPTSDPHHLRLLDDKESWELLQHKALPSKTCPAELETKGKSIAKKCEGLPLAIDIIGGILHDRGTEKTKWEKVDEDINTCIFEDSKQHFNKSMAMSFNHLPYHLRICFVYFGMFPKDFKIPASKLVRLWIAEGLVHLNGKVNLEANAEEYLEDLVKKNLVLVSERKFNGEIKTCQVHGKLHEFCKRKAEEEFLFQEFNETESHKTTCRRLGTHFKISDTPSFDQLGSHVRSFLCYFPFPSELVSSIPKAFKLLRVLDAEFINFTKFSKELIGLIHLTYLDISIEFDTLPASISKLLNMQTLIVKTSSKTLKVQANIWKMIQLRHFETNVSTYLPDPLYFKRSKNNSPVNRTLQTLCSIAPQCCTEDVFAATRNLKKLVIRGELAKLAEVNGGSSVLDSLLNLGNLENLKLVNDVDPQSPPAGKLAKLAEMLLEKLQKKELKQKEKEQKPKGLKLKKLTLSNTQFDWKHVSTFGMLESLEILKLKNNAFKGEFWQADDGGFHALKFLHIVKTDLVSWQASSNHFPILKCLYLKDCSKLEEVPFDLADIESFQLLDLHSTTESAAASARRIQQKKKHKSGFRLSIDGSEQVP</sequence>
<dbReference type="SUPFAM" id="SSF52540">
    <property type="entry name" value="P-loop containing nucleoside triphosphate hydrolases"/>
    <property type="match status" value="1"/>
</dbReference>
<evidence type="ECO:0000256" key="5">
    <source>
        <dbReference type="ARBA" id="ARBA00022821"/>
    </source>
</evidence>
<dbReference type="InterPro" id="IPR041118">
    <property type="entry name" value="Rx_N"/>
</dbReference>
<evidence type="ECO:0000256" key="4">
    <source>
        <dbReference type="ARBA" id="ARBA00022741"/>
    </source>
</evidence>
<evidence type="ECO:0000256" key="3">
    <source>
        <dbReference type="ARBA" id="ARBA00022737"/>
    </source>
</evidence>
<evidence type="ECO:0000313" key="9">
    <source>
        <dbReference type="EMBL" id="KAL2484758.1"/>
    </source>
</evidence>
<dbReference type="FunFam" id="3.40.50.300:FF:001091">
    <property type="entry name" value="Probable disease resistance protein At1g61300"/>
    <property type="match status" value="1"/>
</dbReference>
<reference evidence="10" key="1">
    <citation type="submission" date="2024-07" db="EMBL/GenBank/DDBJ databases">
        <title>Two chromosome-level genome assemblies of Korean endemic species Abeliophyllum distichum and Forsythia ovata (Oleaceae).</title>
        <authorList>
            <person name="Jang H."/>
        </authorList>
    </citation>
    <scope>NUCLEOTIDE SEQUENCE [LARGE SCALE GENOMIC DNA]</scope>
</reference>
<name>A0ABD1R8J9_9LAMI</name>
<keyword evidence="2" id="KW-0433">Leucine-rich repeat</keyword>
<dbReference type="AlphaFoldDB" id="A0ABD1R8J9"/>
<dbReference type="Gene3D" id="1.20.5.4130">
    <property type="match status" value="1"/>
</dbReference>
<dbReference type="InterPro" id="IPR003593">
    <property type="entry name" value="AAA+_ATPase"/>
</dbReference>
<dbReference type="Gene3D" id="1.10.10.10">
    <property type="entry name" value="Winged helix-like DNA-binding domain superfamily/Winged helix DNA-binding domain"/>
    <property type="match status" value="1"/>
</dbReference>
<dbReference type="GO" id="GO:0051607">
    <property type="term" value="P:defense response to virus"/>
    <property type="evidence" value="ECO:0007669"/>
    <property type="project" value="UniProtKB-ARBA"/>
</dbReference>
<dbReference type="PRINTS" id="PR00364">
    <property type="entry name" value="DISEASERSIST"/>
</dbReference>
<feature type="region of interest" description="Disordered" evidence="7">
    <location>
        <begin position="869"/>
        <end position="888"/>
    </location>
</feature>
<dbReference type="PANTHER" id="PTHR23155">
    <property type="entry name" value="DISEASE RESISTANCE PROTEIN RP"/>
    <property type="match status" value="1"/>
</dbReference>
<organism evidence="9 10">
    <name type="scientific">Abeliophyllum distichum</name>
    <dbReference type="NCBI Taxonomy" id="126358"/>
    <lineage>
        <taxon>Eukaryota</taxon>
        <taxon>Viridiplantae</taxon>
        <taxon>Streptophyta</taxon>
        <taxon>Embryophyta</taxon>
        <taxon>Tracheophyta</taxon>
        <taxon>Spermatophyta</taxon>
        <taxon>Magnoliopsida</taxon>
        <taxon>eudicotyledons</taxon>
        <taxon>Gunneridae</taxon>
        <taxon>Pentapetalae</taxon>
        <taxon>asterids</taxon>
        <taxon>lamiids</taxon>
        <taxon>Lamiales</taxon>
        <taxon>Oleaceae</taxon>
        <taxon>Forsythieae</taxon>
        <taxon>Abeliophyllum</taxon>
    </lineage>
</organism>
<dbReference type="Gene3D" id="1.10.8.430">
    <property type="entry name" value="Helical domain of apoptotic protease-activating factors"/>
    <property type="match status" value="1"/>
</dbReference>
<dbReference type="Pfam" id="PF00931">
    <property type="entry name" value="NB-ARC"/>
    <property type="match status" value="1"/>
</dbReference>
<keyword evidence="4" id="KW-0547">Nucleotide-binding</keyword>
<dbReference type="Gene3D" id="3.40.50.300">
    <property type="entry name" value="P-loop containing nucleotide triphosphate hydrolases"/>
    <property type="match status" value="1"/>
</dbReference>
<dbReference type="FunFam" id="1.10.10.10:FF:000322">
    <property type="entry name" value="Probable disease resistance protein At1g63360"/>
    <property type="match status" value="1"/>
</dbReference>
<accession>A0ABD1R8J9</accession>
<dbReference type="PANTHER" id="PTHR23155:SF1193">
    <property type="entry name" value="DISEASE RESISTANCE PROTEIN RPP13-RELATED"/>
    <property type="match status" value="1"/>
</dbReference>
<gene>
    <name evidence="9" type="ORF">Adt_29514</name>
</gene>
<dbReference type="SMART" id="SM00382">
    <property type="entry name" value="AAA"/>
    <property type="match status" value="1"/>
</dbReference>
<dbReference type="GO" id="GO:0005524">
    <property type="term" value="F:ATP binding"/>
    <property type="evidence" value="ECO:0007669"/>
    <property type="project" value="UniProtKB-KW"/>
</dbReference>
<dbReference type="InterPro" id="IPR036388">
    <property type="entry name" value="WH-like_DNA-bd_sf"/>
</dbReference>
<comment type="similarity">
    <text evidence="1">Belongs to the disease resistance NB-LRR family.</text>
</comment>
<dbReference type="InterPro" id="IPR002182">
    <property type="entry name" value="NB-ARC"/>
</dbReference>
<keyword evidence="3" id="KW-0677">Repeat</keyword>
<evidence type="ECO:0000256" key="6">
    <source>
        <dbReference type="ARBA" id="ARBA00022840"/>
    </source>
</evidence>
<dbReference type="InterPro" id="IPR038005">
    <property type="entry name" value="RX-like_CC"/>
</dbReference>
<dbReference type="Pfam" id="PF18052">
    <property type="entry name" value="Rx_N"/>
    <property type="match status" value="1"/>
</dbReference>
<evidence type="ECO:0000256" key="7">
    <source>
        <dbReference type="SAM" id="MobiDB-lite"/>
    </source>
</evidence>
<evidence type="ECO:0000256" key="1">
    <source>
        <dbReference type="ARBA" id="ARBA00008894"/>
    </source>
</evidence>
<dbReference type="Proteomes" id="UP001604336">
    <property type="component" value="Unassembled WGS sequence"/>
</dbReference>